<name>A0A318KS14_9NEIS</name>
<dbReference type="Pfam" id="PF13439">
    <property type="entry name" value="Glyco_transf_4"/>
    <property type="match status" value="1"/>
</dbReference>
<organism evidence="2 3">
    <name type="scientific">Rivihabitans pingtungensis</name>
    <dbReference type="NCBI Taxonomy" id="1054498"/>
    <lineage>
        <taxon>Bacteria</taxon>
        <taxon>Pseudomonadati</taxon>
        <taxon>Pseudomonadota</taxon>
        <taxon>Betaproteobacteria</taxon>
        <taxon>Neisseriales</taxon>
        <taxon>Aquaspirillaceae</taxon>
        <taxon>Rivihabitans</taxon>
    </lineage>
</organism>
<dbReference type="RefSeq" id="WP_110390959.1">
    <property type="nucleotide sequence ID" value="NZ_QJKI01000011.1"/>
</dbReference>
<dbReference type="Pfam" id="PF13692">
    <property type="entry name" value="Glyco_trans_1_4"/>
    <property type="match status" value="1"/>
</dbReference>
<dbReference type="InterPro" id="IPR028098">
    <property type="entry name" value="Glyco_trans_4-like_N"/>
</dbReference>
<dbReference type="Gene3D" id="3.40.50.2000">
    <property type="entry name" value="Glycogen Phosphorylase B"/>
    <property type="match status" value="2"/>
</dbReference>
<reference evidence="2 3" key="1">
    <citation type="submission" date="2018-05" db="EMBL/GenBank/DDBJ databases">
        <title>Genomic Encyclopedia of Type Strains, Phase IV (KMG-IV): sequencing the most valuable type-strain genomes for metagenomic binning, comparative biology and taxonomic classification.</title>
        <authorList>
            <person name="Goeker M."/>
        </authorList>
    </citation>
    <scope>NUCLEOTIDE SEQUENCE [LARGE SCALE GENOMIC DNA]</scope>
    <source>
        <strain evidence="2 3">DSM 29661</strain>
    </source>
</reference>
<dbReference type="OrthoDB" id="7560678at2"/>
<dbReference type="GO" id="GO:0016757">
    <property type="term" value="F:glycosyltransferase activity"/>
    <property type="evidence" value="ECO:0007669"/>
    <property type="project" value="TreeGrafter"/>
</dbReference>
<dbReference type="SUPFAM" id="SSF53756">
    <property type="entry name" value="UDP-Glycosyltransferase/glycogen phosphorylase"/>
    <property type="match status" value="1"/>
</dbReference>
<evidence type="ECO:0000313" key="2">
    <source>
        <dbReference type="EMBL" id="PXX78436.1"/>
    </source>
</evidence>
<feature type="domain" description="Glycosyltransferase subfamily 4-like N-terminal" evidence="1">
    <location>
        <begin position="17"/>
        <end position="179"/>
    </location>
</feature>
<proteinExistence type="predicted"/>
<dbReference type="EMBL" id="QJKI01000011">
    <property type="protein sequence ID" value="PXX78436.1"/>
    <property type="molecule type" value="Genomic_DNA"/>
</dbReference>
<evidence type="ECO:0000313" key="3">
    <source>
        <dbReference type="Proteomes" id="UP000247555"/>
    </source>
</evidence>
<accession>A0A318KS14</accession>
<dbReference type="Proteomes" id="UP000247555">
    <property type="component" value="Unassembled WGS sequence"/>
</dbReference>
<protein>
    <submittedName>
        <fullName evidence="2">Glycosyltransferase involved in cell wall biosynthesis</fullName>
    </submittedName>
</protein>
<dbReference type="AlphaFoldDB" id="A0A318KS14"/>
<comment type="caution">
    <text evidence="2">The sequence shown here is derived from an EMBL/GenBank/DDBJ whole genome shotgun (WGS) entry which is preliminary data.</text>
</comment>
<dbReference type="PANTHER" id="PTHR12526">
    <property type="entry name" value="GLYCOSYLTRANSFERASE"/>
    <property type="match status" value="1"/>
</dbReference>
<dbReference type="PANTHER" id="PTHR12526:SF636">
    <property type="entry name" value="BLL3647 PROTEIN"/>
    <property type="match status" value="1"/>
</dbReference>
<sequence>MSRSLNAVFLIRSLHLGGAERQLTLLLLALHAAGHQVRVAVYYPDGPFEEDLHAAGVPVVCLNKGGRWDLLPFFWRWVCFLRQYRPDVVHGYLPMSNLLALLAKPFAGWPKVVWGIRSSGSDPAHYGWMGRLETWLENRLANWADLIICNSQRGLATMLQRGYPATRTVCVPNGVDCQRFTPNPQAGLLVRQQWGVPANMFLFGLVGRLVPLKNHQAFLQAAAPLLHAHADVGLVCVGSGSAEQLASLRQLAHTLGIAGRVFFPGAWRDMPGAYSALDVFVSASLTEGSPNVLGEAMACGCRVISTDVGDAAWLMRDLGELVAPGDVAALTVAMARVHAQRHAPIPAVRERVLEVFDVDALARNTLGHLSALLSK</sequence>
<evidence type="ECO:0000259" key="1">
    <source>
        <dbReference type="Pfam" id="PF13439"/>
    </source>
</evidence>
<gene>
    <name evidence="2" type="ORF">DFR34_11170</name>
</gene>
<keyword evidence="2" id="KW-0808">Transferase</keyword>
<keyword evidence="3" id="KW-1185">Reference proteome</keyword>